<sequence>MKEHCERWAHHPISLAVGTTEGLEAIYNILSKLGCNTELITVSLDRDFDVNASYPVNKLRNLAMSQVKTSHAVFIDADFVLSAGLFETLYLHRALLAADERNAIVIPAFELRKVCETTSYECLTTHLAMLPRDKEELMHLHKKSIESNGGRSAILQFNGLSNIHGHASTRYNDWVTQPAEQLLPIECVTSDRYEPYLVVRQCRNLPPFQEAFAGYGQNKITWVMQVRRTGYKFFQIGEAFLIHLPHEKSAASLQWSKSRRKAPDLLPVKQIADAFHEWMAVNVPDTSQIPHCS</sequence>
<dbReference type="InterPro" id="IPR029044">
    <property type="entry name" value="Nucleotide-diphossugar_trans"/>
</dbReference>
<evidence type="ECO:0000256" key="3">
    <source>
        <dbReference type="ARBA" id="ARBA00022968"/>
    </source>
</evidence>
<dbReference type="GO" id="GO:0016020">
    <property type="term" value="C:membrane"/>
    <property type="evidence" value="ECO:0007669"/>
    <property type="project" value="UniProtKB-SubCell"/>
</dbReference>
<evidence type="ECO:0000256" key="5">
    <source>
        <dbReference type="ARBA" id="ARBA00023136"/>
    </source>
</evidence>
<proteinExistence type="predicted"/>
<keyword evidence="3" id="KW-0735">Signal-anchor</keyword>
<dbReference type="Pfam" id="PF13896">
    <property type="entry name" value="Glyco_transf_49"/>
    <property type="match status" value="1"/>
</dbReference>
<keyword evidence="6" id="KW-0325">Glycoprotein</keyword>
<organism evidence="7">
    <name type="scientific">Phaeodactylum tricornutum</name>
    <name type="common">Diatom</name>
    <dbReference type="NCBI Taxonomy" id="2850"/>
    <lineage>
        <taxon>Eukaryota</taxon>
        <taxon>Sar</taxon>
        <taxon>Stramenopiles</taxon>
        <taxon>Ochrophyta</taxon>
        <taxon>Bacillariophyta</taxon>
        <taxon>Bacillariophyceae</taxon>
        <taxon>Bacillariophycidae</taxon>
        <taxon>Naviculales</taxon>
        <taxon>Phaeodactylaceae</taxon>
        <taxon>Phaeodactylum</taxon>
    </lineage>
</organism>
<evidence type="ECO:0000256" key="1">
    <source>
        <dbReference type="ARBA" id="ARBA00004606"/>
    </source>
</evidence>
<dbReference type="InterPro" id="IPR051292">
    <property type="entry name" value="Xyl/GlcA_transferase"/>
</dbReference>
<gene>
    <name evidence="7" type="ORF">PTTT1_LOCUS46944</name>
</gene>
<reference evidence="7" key="1">
    <citation type="submission" date="2022-02" db="EMBL/GenBank/DDBJ databases">
        <authorList>
            <person name="Giguere J D."/>
        </authorList>
    </citation>
    <scope>NUCLEOTIDE SEQUENCE</scope>
    <source>
        <strain evidence="7">CCAP 1055/1</strain>
    </source>
</reference>
<keyword evidence="4" id="KW-1133">Transmembrane helix</keyword>
<dbReference type="Proteomes" id="UP000836788">
    <property type="component" value="Chromosome 6"/>
</dbReference>
<evidence type="ECO:0008006" key="8">
    <source>
        <dbReference type="Google" id="ProtNLM"/>
    </source>
</evidence>
<evidence type="ECO:0000256" key="4">
    <source>
        <dbReference type="ARBA" id="ARBA00022989"/>
    </source>
</evidence>
<dbReference type="Gene3D" id="3.90.550.10">
    <property type="entry name" value="Spore Coat Polysaccharide Biosynthesis Protein SpsA, Chain A"/>
    <property type="match status" value="1"/>
</dbReference>
<dbReference type="GO" id="GO:0042285">
    <property type="term" value="F:xylosyltransferase activity"/>
    <property type="evidence" value="ECO:0007669"/>
    <property type="project" value="TreeGrafter"/>
</dbReference>
<evidence type="ECO:0000313" key="7">
    <source>
        <dbReference type="EMBL" id="CAG9291123.1"/>
    </source>
</evidence>
<accession>A0A8J9T592</accession>
<dbReference type="GO" id="GO:0015020">
    <property type="term" value="F:glucuronosyltransferase activity"/>
    <property type="evidence" value="ECO:0007669"/>
    <property type="project" value="TreeGrafter"/>
</dbReference>
<name>A0A8J9T592_PHATR</name>
<comment type="subcellular location">
    <subcellularLocation>
        <location evidence="1">Membrane</location>
        <topology evidence="1">Single-pass type II membrane protein</topology>
    </subcellularLocation>
</comment>
<dbReference type="EMBL" id="OU594947">
    <property type="protein sequence ID" value="CAG9291123.1"/>
    <property type="molecule type" value="Genomic_DNA"/>
</dbReference>
<dbReference type="SUPFAM" id="SSF53448">
    <property type="entry name" value="Nucleotide-diphospho-sugar transferases"/>
    <property type="match status" value="1"/>
</dbReference>
<dbReference type="AlphaFoldDB" id="A0A8J9T592"/>
<keyword evidence="5" id="KW-0472">Membrane</keyword>
<protein>
    <recommendedName>
        <fullName evidence="8">Glycosyltransferase</fullName>
    </recommendedName>
</protein>
<evidence type="ECO:0000256" key="6">
    <source>
        <dbReference type="ARBA" id="ARBA00023180"/>
    </source>
</evidence>
<evidence type="ECO:0000256" key="2">
    <source>
        <dbReference type="ARBA" id="ARBA00022692"/>
    </source>
</evidence>
<keyword evidence="2" id="KW-0812">Transmembrane</keyword>
<dbReference type="PANTHER" id="PTHR12270:SF52">
    <property type="entry name" value="GLYCOSYLTRANSFERASE-LIKE PROTEIN GNT13-RELATED"/>
    <property type="match status" value="1"/>
</dbReference>
<dbReference type="GO" id="GO:0035269">
    <property type="term" value="P:protein O-linked glycosylation via mannose"/>
    <property type="evidence" value="ECO:0007669"/>
    <property type="project" value="TreeGrafter"/>
</dbReference>
<dbReference type="PANTHER" id="PTHR12270">
    <property type="entry name" value="GLYCOSYLTRANSFERASE-RELATED"/>
    <property type="match status" value="1"/>
</dbReference>